<proteinExistence type="predicted"/>
<evidence type="ECO:0000313" key="3">
    <source>
        <dbReference type="Proteomes" id="UP000650467"/>
    </source>
</evidence>
<protein>
    <submittedName>
        <fullName evidence="2">Uncharacterized protein</fullName>
    </submittedName>
</protein>
<dbReference type="GO" id="GO:0046513">
    <property type="term" value="P:ceramide biosynthetic process"/>
    <property type="evidence" value="ECO:0007669"/>
    <property type="project" value="TreeGrafter"/>
</dbReference>
<gene>
    <name evidence="2" type="ORF">HXX76_014695</name>
</gene>
<dbReference type="PANTHER" id="PTHR12393">
    <property type="entry name" value="SPHINGOMYELIN PHOSPHODIESTERASE RELATED"/>
    <property type="match status" value="1"/>
</dbReference>
<sequence>MGAAGIPRHAFRWRITAAVAGGLPLRTRRKLLCATASAGSVPNMEHALEVTGLDLGASATASALLCAAAAAKPQGLGMIAFLLDRRRSQLPGMCGSRCSIGPVTAMLDEMEPALCSAAAAGWQEACELLLGPLQPQQLLPGVGGYGGSPNQQQVRQVDEPAGAAGLTVAKVPHTCRRQQQPHLVPLAALTRHLGKAVLAALRGGHLPLAAWLQQQQGRRQLQLQRLESPAVFEEADSSNAAAAAAGGGNDGVALSLSGDERAALLAAAAAGLELRPLQLVVLCSGDLGRAAALLLLPDQAAQKTSSELAVAAAAAAAADTRPLAAWQRSAVVSAAAGSRQPVGPWADKLSWLTAVPPQGLGFPRPAGAATAVVASAGSDADAAAVALQRLQWLRGADYRFEPGAVVAAAGRGDVRLLEALLREEGGLRPGKEAAHAAAAAAAQAAVLPPLGAAGPAKEGAHDPEQAACGRGRVSAVPALRLLHVHGCAIDPYGTLLVAAESGDMSAVRWLLTGQEEEEEGEEEERAQEEGGLGGTTYPPVAARVRLDAEVMGAAASSGHIPLMAWLLRRRGCAMDSDAFCRCAAGGSVEALRWLAAAGCDIGADGGAAAAASQGDRLMAAALQQLGGPGRGADEAAAATAKTCCSACAAAATQKLMACGFALKPTAVQ</sequence>
<dbReference type="GO" id="GO:0071944">
    <property type="term" value="C:cell periphery"/>
    <property type="evidence" value="ECO:0007669"/>
    <property type="project" value="TreeGrafter"/>
</dbReference>
<reference evidence="2" key="1">
    <citation type="journal article" date="2020" name="bioRxiv">
        <title>Comparative genomics of Chlamydomonas.</title>
        <authorList>
            <person name="Craig R.J."/>
            <person name="Hasan A.R."/>
            <person name="Ness R.W."/>
            <person name="Keightley P.D."/>
        </authorList>
    </citation>
    <scope>NUCLEOTIDE SEQUENCE</scope>
    <source>
        <strain evidence="2">SAG 7.73</strain>
    </source>
</reference>
<feature type="compositionally biased region" description="Acidic residues" evidence="1">
    <location>
        <begin position="514"/>
        <end position="526"/>
    </location>
</feature>
<dbReference type="GO" id="GO:0004620">
    <property type="term" value="F:phospholipase activity"/>
    <property type="evidence" value="ECO:0007669"/>
    <property type="project" value="TreeGrafter"/>
</dbReference>
<dbReference type="EMBL" id="JAEHOC010000068">
    <property type="protein sequence ID" value="KAG2424162.1"/>
    <property type="molecule type" value="Genomic_DNA"/>
</dbReference>
<accession>A0A835SBC4</accession>
<name>A0A835SBC4_CHLIN</name>
<comment type="caution">
    <text evidence="2">The sequence shown here is derived from an EMBL/GenBank/DDBJ whole genome shotgun (WGS) entry which is preliminary data.</text>
</comment>
<dbReference type="PANTHER" id="PTHR12393:SF6">
    <property type="entry name" value="SPHINGOMYELIN PHOSPHODIESTERASE 2"/>
    <property type="match status" value="1"/>
</dbReference>
<dbReference type="Proteomes" id="UP000650467">
    <property type="component" value="Unassembled WGS sequence"/>
</dbReference>
<feature type="region of interest" description="Disordered" evidence="1">
    <location>
        <begin position="513"/>
        <end position="538"/>
    </location>
</feature>
<evidence type="ECO:0000313" key="2">
    <source>
        <dbReference type="EMBL" id="KAG2424162.1"/>
    </source>
</evidence>
<evidence type="ECO:0000256" key="1">
    <source>
        <dbReference type="SAM" id="MobiDB-lite"/>
    </source>
</evidence>
<dbReference type="GO" id="GO:0005783">
    <property type="term" value="C:endoplasmic reticulum"/>
    <property type="evidence" value="ECO:0007669"/>
    <property type="project" value="TreeGrafter"/>
</dbReference>
<dbReference type="OrthoDB" id="10585957at2759"/>
<dbReference type="AlphaFoldDB" id="A0A835SBC4"/>
<dbReference type="GO" id="GO:0016020">
    <property type="term" value="C:membrane"/>
    <property type="evidence" value="ECO:0007669"/>
    <property type="project" value="TreeGrafter"/>
</dbReference>
<organism evidence="2 3">
    <name type="scientific">Chlamydomonas incerta</name>
    <dbReference type="NCBI Taxonomy" id="51695"/>
    <lineage>
        <taxon>Eukaryota</taxon>
        <taxon>Viridiplantae</taxon>
        <taxon>Chlorophyta</taxon>
        <taxon>core chlorophytes</taxon>
        <taxon>Chlorophyceae</taxon>
        <taxon>CS clade</taxon>
        <taxon>Chlamydomonadales</taxon>
        <taxon>Chlamydomonadaceae</taxon>
        <taxon>Chlamydomonas</taxon>
    </lineage>
</organism>
<keyword evidence="3" id="KW-1185">Reference proteome</keyword>
<dbReference type="GO" id="GO:0030149">
    <property type="term" value="P:sphingolipid catabolic process"/>
    <property type="evidence" value="ECO:0007669"/>
    <property type="project" value="TreeGrafter"/>
</dbReference>